<keyword evidence="2 4" id="KW-0521">NADP</keyword>
<dbReference type="PANTHER" id="PTHR11645:SF0">
    <property type="entry name" value="PYRROLINE-5-CARBOXYLATE REDUCTASE 3"/>
    <property type="match status" value="1"/>
</dbReference>
<dbReference type="Gene3D" id="3.40.50.720">
    <property type="entry name" value="NAD(P)-binding Rossmann-like Domain"/>
    <property type="match status" value="1"/>
</dbReference>
<dbReference type="GO" id="GO:0005737">
    <property type="term" value="C:cytoplasm"/>
    <property type="evidence" value="ECO:0007669"/>
    <property type="project" value="UniProtKB-SubCell"/>
</dbReference>
<keyword evidence="4" id="KW-0963">Cytoplasm</keyword>
<evidence type="ECO:0000256" key="1">
    <source>
        <dbReference type="ARBA" id="ARBA00005525"/>
    </source>
</evidence>
<evidence type="ECO:0000256" key="4">
    <source>
        <dbReference type="HAMAP-Rule" id="MF_01925"/>
    </source>
</evidence>
<accession>A0A5D5APS2</accession>
<protein>
    <recommendedName>
        <fullName evidence="4 5">Pyrroline-5-carboxylate reductase</fullName>
        <shortName evidence="4">P5C reductase</shortName>
        <shortName evidence="4">P5CR</shortName>
        <ecNumber evidence="4 5">1.5.1.2</ecNumber>
    </recommendedName>
    <alternativeName>
        <fullName evidence="4">PCA reductase</fullName>
    </alternativeName>
</protein>
<evidence type="ECO:0000313" key="10">
    <source>
        <dbReference type="Proteomes" id="UP000324104"/>
    </source>
</evidence>
<feature type="binding site" evidence="6">
    <location>
        <begin position="64"/>
        <end position="67"/>
    </location>
    <ligand>
        <name>NADP(+)</name>
        <dbReference type="ChEBI" id="CHEBI:58349"/>
    </ligand>
</feature>
<dbReference type="PANTHER" id="PTHR11645">
    <property type="entry name" value="PYRROLINE-5-CARBOXYLATE REDUCTASE"/>
    <property type="match status" value="1"/>
</dbReference>
<evidence type="ECO:0000313" key="9">
    <source>
        <dbReference type="EMBL" id="TYT63033.1"/>
    </source>
</evidence>
<dbReference type="EC" id="1.5.1.2" evidence="4 5"/>
<proteinExistence type="inferred from homology"/>
<feature type="domain" description="Pyrroline-5-carboxylate reductase dimerisation" evidence="8">
    <location>
        <begin position="147"/>
        <end position="251"/>
    </location>
</feature>
<evidence type="ECO:0000259" key="7">
    <source>
        <dbReference type="Pfam" id="PF03807"/>
    </source>
</evidence>
<dbReference type="PIRSF" id="PIRSF000193">
    <property type="entry name" value="Pyrrol-5-carb_rd"/>
    <property type="match status" value="1"/>
</dbReference>
<dbReference type="InterPro" id="IPR000304">
    <property type="entry name" value="Pyrroline-COOH_reductase"/>
</dbReference>
<evidence type="ECO:0000256" key="6">
    <source>
        <dbReference type="PIRSR" id="PIRSR000193-1"/>
    </source>
</evidence>
<comment type="catalytic activity">
    <reaction evidence="4">
        <text>L-proline + NAD(+) = (S)-1-pyrroline-5-carboxylate + NADH + 2 H(+)</text>
        <dbReference type="Rhea" id="RHEA:14105"/>
        <dbReference type="ChEBI" id="CHEBI:15378"/>
        <dbReference type="ChEBI" id="CHEBI:17388"/>
        <dbReference type="ChEBI" id="CHEBI:57540"/>
        <dbReference type="ChEBI" id="CHEBI:57945"/>
        <dbReference type="ChEBI" id="CHEBI:60039"/>
        <dbReference type="EC" id="1.5.1.2"/>
    </reaction>
</comment>
<dbReference type="AlphaFoldDB" id="A0A5D5APS2"/>
<dbReference type="InterPro" id="IPR028939">
    <property type="entry name" value="P5C_Rdtase_cat_N"/>
</dbReference>
<keyword evidence="4" id="KW-0028">Amino-acid biosynthesis</keyword>
<evidence type="ECO:0000256" key="3">
    <source>
        <dbReference type="ARBA" id="ARBA00023002"/>
    </source>
</evidence>
<evidence type="ECO:0000256" key="5">
    <source>
        <dbReference type="NCBIfam" id="TIGR00112"/>
    </source>
</evidence>
<dbReference type="GO" id="GO:0055129">
    <property type="term" value="P:L-proline biosynthetic process"/>
    <property type="evidence" value="ECO:0007669"/>
    <property type="project" value="UniProtKB-UniRule"/>
</dbReference>
<sequence length="258" mass="26638">MVRASVIGCGNMGSALIRGLSRTGEHTVIACDVDQAALEAVSDDCAETTTDPAVATEADVVVVAVKPGLVVDVVSDLDLSPEQTLVSIAAGVPTSTLAEYTDATVVRIMPNLAAETGNMAAAATGAEIPDEVRTLLDDVGEFVEVEETQMDIATAVNGSGPAFVFYLIGAMRDAGVDAGLEPDDAAVLAAQTFKGAAETVLRSERDIDELIDAVCSPKGTTIEGMEVLWESTADEAVAEAVSAAEERSAELAREFDDD</sequence>
<comment type="function">
    <text evidence="4">Catalyzes the reduction of 1-pyrroline-5-carboxylate (PCA) to L-proline.</text>
</comment>
<dbReference type="SUPFAM" id="SSF51735">
    <property type="entry name" value="NAD(P)-binding Rossmann-fold domains"/>
    <property type="match status" value="1"/>
</dbReference>
<dbReference type="RefSeq" id="WP_149080438.1">
    <property type="nucleotide sequence ID" value="NZ_VTAW01000004.1"/>
</dbReference>
<comment type="pathway">
    <text evidence="4">Amino-acid biosynthesis; L-proline biosynthesis; L-proline from L-glutamate 5-semialdehyde: step 1/1.</text>
</comment>
<name>A0A5D5APS2_9EURY</name>
<keyword evidence="10" id="KW-1185">Reference proteome</keyword>
<dbReference type="Pfam" id="PF03807">
    <property type="entry name" value="F420_oxidored"/>
    <property type="match status" value="1"/>
</dbReference>
<dbReference type="Pfam" id="PF14748">
    <property type="entry name" value="P5CR_dimer"/>
    <property type="match status" value="1"/>
</dbReference>
<dbReference type="Proteomes" id="UP000324104">
    <property type="component" value="Unassembled WGS sequence"/>
</dbReference>
<comment type="catalytic activity">
    <reaction evidence="4">
        <text>L-proline + NADP(+) = (S)-1-pyrroline-5-carboxylate + NADPH + 2 H(+)</text>
        <dbReference type="Rhea" id="RHEA:14109"/>
        <dbReference type="ChEBI" id="CHEBI:15378"/>
        <dbReference type="ChEBI" id="CHEBI:17388"/>
        <dbReference type="ChEBI" id="CHEBI:57783"/>
        <dbReference type="ChEBI" id="CHEBI:58349"/>
        <dbReference type="ChEBI" id="CHEBI:60039"/>
        <dbReference type="EC" id="1.5.1.2"/>
    </reaction>
</comment>
<keyword evidence="4" id="KW-0641">Proline biosynthesis</keyword>
<evidence type="ECO:0000259" key="8">
    <source>
        <dbReference type="Pfam" id="PF14748"/>
    </source>
</evidence>
<dbReference type="InterPro" id="IPR029036">
    <property type="entry name" value="P5CR_dimer"/>
</dbReference>
<dbReference type="InterPro" id="IPR036291">
    <property type="entry name" value="NAD(P)-bd_dom_sf"/>
</dbReference>
<dbReference type="FunFam" id="1.10.3730.10:FF:000001">
    <property type="entry name" value="Pyrroline-5-carboxylate reductase"/>
    <property type="match status" value="1"/>
</dbReference>
<comment type="subcellular location">
    <subcellularLocation>
        <location evidence="4">Cytoplasm</location>
    </subcellularLocation>
</comment>
<dbReference type="UniPathway" id="UPA00098">
    <property type="reaction ID" value="UER00361"/>
</dbReference>
<dbReference type="InterPro" id="IPR008927">
    <property type="entry name" value="6-PGluconate_DH-like_C_sf"/>
</dbReference>
<dbReference type="NCBIfam" id="TIGR00112">
    <property type="entry name" value="proC"/>
    <property type="match status" value="1"/>
</dbReference>
<comment type="caution">
    <text evidence="9">The sequence shown here is derived from an EMBL/GenBank/DDBJ whole genome shotgun (WGS) entry which is preliminary data.</text>
</comment>
<comment type="similarity">
    <text evidence="1 4">Belongs to the pyrroline-5-carboxylate reductase family.</text>
</comment>
<gene>
    <name evidence="4 9" type="primary">proC</name>
    <name evidence="9" type="ORF">FYC77_05155</name>
</gene>
<dbReference type="SUPFAM" id="SSF48179">
    <property type="entry name" value="6-phosphogluconate dehydrogenase C-terminal domain-like"/>
    <property type="match status" value="1"/>
</dbReference>
<feature type="domain" description="Pyrroline-5-carboxylate reductase catalytic N-terminal" evidence="7">
    <location>
        <begin position="6"/>
        <end position="91"/>
    </location>
</feature>
<dbReference type="HAMAP" id="MF_01925">
    <property type="entry name" value="P5C_reductase"/>
    <property type="match status" value="1"/>
</dbReference>
<keyword evidence="3 4" id="KW-0560">Oxidoreductase</keyword>
<dbReference type="Gene3D" id="1.10.3730.10">
    <property type="entry name" value="ProC C-terminal domain-like"/>
    <property type="match status" value="1"/>
</dbReference>
<dbReference type="EMBL" id="VTAW01000004">
    <property type="protein sequence ID" value="TYT63033.1"/>
    <property type="molecule type" value="Genomic_DNA"/>
</dbReference>
<dbReference type="GO" id="GO:0004735">
    <property type="term" value="F:pyrroline-5-carboxylate reductase activity"/>
    <property type="evidence" value="ECO:0007669"/>
    <property type="project" value="UniProtKB-UniRule"/>
</dbReference>
<feature type="binding site" evidence="6">
    <location>
        <begin position="7"/>
        <end position="12"/>
    </location>
    <ligand>
        <name>NADP(+)</name>
        <dbReference type="ChEBI" id="CHEBI:58349"/>
    </ligand>
</feature>
<organism evidence="9 10">
    <name type="scientific">Natrialba swarupiae</name>
    <dbReference type="NCBI Taxonomy" id="2448032"/>
    <lineage>
        <taxon>Archaea</taxon>
        <taxon>Methanobacteriati</taxon>
        <taxon>Methanobacteriota</taxon>
        <taxon>Stenosarchaea group</taxon>
        <taxon>Halobacteria</taxon>
        <taxon>Halobacteriales</taxon>
        <taxon>Natrialbaceae</taxon>
        <taxon>Natrialba</taxon>
    </lineage>
</organism>
<evidence type="ECO:0000256" key="2">
    <source>
        <dbReference type="ARBA" id="ARBA00022857"/>
    </source>
</evidence>
<reference evidence="9 10" key="1">
    <citation type="submission" date="2019-08" db="EMBL/GenBank/DDBJ databases">
        <title>Archaea genome.</title>
        <authorList>
            <person name="Kajale S."/>
            <person name="Shouche Y."/>
            <person name="Deshpande N."/>
            <person name="Sharma A."/>
        </authorList>
    </citation>
    <scope>NUCLEOTIDE SEQUENCE [LARGE SCALE GENOMIC DNA]</scope>
    <source>
        <strain evidence="9 10">ESP3B_9</strain>
    </source>
</reference>